<evidence type="ECO:0000256" key="5">
    <source>
        <dbReference type="ARBA" id="ARBA00038347"/>
    </source>
</evidence>
<gene>
    <name evidence="8" type="ORF">LTR05_001286</name>
</gene>
<name>A0AAN7TER2_9EURO</name>
<evidence type="ECO:0000256" key="2">
    <source>
        <dbReference type="ARBA" id="ARBA00022692"/>
    </source>
</evidence>
<dbReference type="GO" id="GO:0016020">
    <property type="term" value="C:membrane"/>
    <property type="evidence" value="ECO:0007669"/>
    <property type="project" value="UniProtKB-SubCell"/>
</dbReference>
<proteinExistence type="inferred from homology"/>
<dbReference type="Gene3D" id="1.20.1250.20">
    <property type="entry name" value="MFS general substrate transporter like domains"/>
    <property type="match status" value="1"/>
</dbReference>
<accession>A0AAN7TER2</accession>
<feature type="domain" description="Major facilitator superfamily (MFS) profile" evidence="7">
    <location>
        <begin position="49"/>
        <end position="478"/>
    </location>
</feature>
<evidence type="ECO:0000313" key="9">
    <source>
        <dbReference type="Proteomes" id="UP001309876"/>
    </source>
</evidence>
<evidence type="ECO:0000256" key="4">
    <source>
        <dbReference type="ARBA" id="ARBA00023136"/>
    </source>
</evidence>
<feature type="transmembrane region" description="Helical" evidence="6">
    <location>
        <begin position="207"/>
        <end position="226"/>
    </location>
</feature>
<feature type="transmembrane region" description="Helical" evidence="6">
    <location>
        <begin position="275"/>
        <end position="297"/>
    </location>
</feature>
<evidence type="ECO:0000313" key="8">
    <source>
        <dbReference type="EMBL" id="KAK5091106.1"/>
    </source>
</evidence>
<feature type="transmembrane region" description="Helical" evidence="6">
    <location>
        <begin position="176"/>
        <end position="195"/>
    </location>
</feature>
<keyword evidence="9" id="KW-1185">Reference proteome</keyword>
<evidence type="ECO:0000256" key="1">
    <source>
        <dbReference type="ARBA" id="ARBA00004141"/>
    </source>
</evidence>
<dbReference type="GO" id="GO:0022857">
    <property type="term" value="F:transmembrane transporter activity"/>
    <property type="evidence" value="ECO:0007669"/>
    <property type="project" value="InterPro"/>
</dbReference>
<evidence type="ECO:0000259" key="7">
    <source>
        <dbReference type="PROSITE" id="PS50850"/>
    </source>
</evidence>
<dbReference type="InterPro" id="IPR005829">
    <property type="entry name" value="Sugar_transporter_CS"/>
</dbReference>
<dbReference type="GO" id="GO:0042908">
    <property type="term" value="P:xenobiotic transport"/>
    <property type="evidence" value="ECO:0007669"/>
    <property type="project" value="UniProtKB-ARBA"/>
</dbReference>
<feature type="transmembrane region" description="Helical" evidence="6">
    <location>
        <begin position="88"/>
        <end position="107"/>
    </location>
</feature>
<feature type="transmembrane region" description="Helical" evidence="6">
    <location>
        <begin position="361"/>
        <end position="382"/>
    </location>
</feature>
<dbReference type="InterPro" id="IPR020846">
    <property type="entry name" value="MFS_dom"/>
</dbReference>
<feature type="transmembrane region" description="Helical" evidence="6">
    <location>
        <begin position="119"/>
        <end position="136"/>
    </location>
</feature>
<evidence type="ECO:0000256" key="3">
    <source>
        <dbReference type="ARBA" id="ARBA00022989"/>
    </source>
</evidence>
<feature type="transmembrane region" description="Helical" evidence="6">
    <location>
        <begin position="452"/>
        <end position="474"/>
    </location>
</feature>
<dbReference type="PROSITE" id="PS00216">
    <property type="entry name" value="SUGAR_TRANSPORT_1"/>
    <property type="match status" value="1"/>
</dbReference>
<feature type="transmembrane region" description="Helical" evidence="6">
    <location>
        <begin position="47"/>
        <end position="68"/>
    </location>
</feature>
<dbReference type="InterPro" id="IPR036259">
    <property type="entry name" value="MFS_trans_sf"/>
</dbReference>
<dbReference type="AlphaFoldDB" id="A0AAN7TER2"/>
<feature type="transmembrane region" description="Helical" evidence="6">
    <location>
        <begin position="388"/>
        <end position="414"/>
    </location>
</feature>
<comment type="subcellular location">
    <subcellularLocation>
        <location evidence="1">Membrane</location>
        <topology evidence="1">Multi-pass membrane protein</topology>
    </subcellularLocation>
</comment>
<sequence length="490" mass="53061">MSTDAERQPLLPETGHPDDICKDVRTVIDFHADDPENPLQWSATFKWAIVGLLAFMAFTVTFTCISVVPIANRVVRDLSHDDRPNKSASVLLVTIWELGEAAGPLFIGPLSEMFGRRRVLNVATMLFVAFTVLAASCQSTNLFIAARLLTGAAVASNVLNPAIVGDIFPPEQRGSAMSMIMIAPMIGGAAGPAMAGAIANSIGWRQVLWIAAVLALACEIAFLCCFRETYKVTILRRRVLKIQHENRLSSIKTAYDNDQNFERGFWASIARPFRVFYSSVVLQGLSLFGGMTFTYYYVMATTLPDVLEGVYGLSPALTGSCFICFSIGSTAAVLVCNRVLDRIYVRLRDANKGIDRPEYRLPLAILGAFTLPVTIAAYGLVAEKHLPLPVLLVAIGFIGVSLMLGFLPILSYVVDALGSYSASGMTAIIVARCLMGTFFPLAATPLTTKLGYGWGFAVLGAVSLALAPIPILIYKFGHTWRARSAYTSSS</sequence>
<reference evidence="8 9" key="1">
    <citation type="submission" date="2023-08" db="EMBL/GenBank/DDBJ databases">
        <title>Black Yeasts Isolated from many extreme environments.</title>
        <authorList>
            <person name="Coleine C."/>
            <person name="Stajich J.E."/>
            <person name="Selbmann L."/>
        </authorList>
    </citation>
    <scope>NUCLEOTIDE SEQUENCE [LARGE SCALE GENOMIC DNA]</scope>
    <source>
        <strain evidence="8 9">CCFEE 5910</strain>
    </source>
</reference>
<dbReference type="SUPFAM" id="SSF103473">
    <property type="entry name" value="MFS general substrate transporter"/>
    <property type="match status" value="1"/>
</dbReference>
<keyword evidence="3 6" id="KW-1133">Transmembrane helix</keyword>
<dbReference type="Proteomes" id="UP001309876">
    <property type="component" value="Unassembled WGS sequence"/>
</dbReference>
<dbReference type="PANTHER" id="PTHR23502:SF163">
    <property type="entry name" value="MAJOR FACILITATOR SUPERFAMILY (MFS) PROFILE DOMAIN-CONTAINING PROTEIN"/>
    <property type="match status" value="1"/>
</dbReference>
<organism evidence="8 9">
    <name type="scientific">Lithohypha guttulata</name>
    <dbReference type="NCBI Taxonomy" id="1690604"/>
    <lineage>
        <taxon>Eukaryota</taxon>
        <taxon>Fungi</taxon>
        <taxon>Dikarya</taxon>
        <taxon>Ascomycota</taxon>
        <taxon>Pezizomycotina</taxon>
        <taxon>Eurotiomycetes</taxon>
        <taxon>Chaetothyriomycetidae</taxon>
        <taxon>Chaetothyriales</taxon>
        <taxon>Trichomeriaceae</taxon>
        <taxon>Lithohypha</taxon>
    </lineage>
</organism>
<feature type="transmembrane region" description="Helical" evidence="6">
    <location>
        <begin position="426"/>
        <end position="446"/>
    </location>
</feature>
<dbReference type="GO" id="GO:0140115">
    <property type="term" value="P:export across plasma membrane"/>
    <property type="evidence" value="ECO:0007669"/>
    <property type="project" value="UniProtKB-ARBA"/>
</dbReference>
<dbReference type="FunFam" id="1.20.1250.20:FF:000509">
    <property type="entry name" value="MFS general substrate transporter"/>
    <property type="match status" value="1"/>
</dbReference>
<evidence type="ECO:0000256" key="6">
    <source>
        <dbReference type="SAM" id="Phobius"/>
    </source>
</evidence>
<dbReference type="Pfam" id="PF07690">
    <property type="entry name" value="MFS_1"/>
    <property type="match status" value="1"/>
</dbReference>
<dbReference type="PROSITE" id="PS50850">
    <property type="entry name" value="MFS"/>
    <property type="match status" value="1"/>
</dbReference>
<dbReference type="PANTHER" id="PTHR23502">
    <property type="entry name" value="MAJOR FACILITATOR SUPERFAMILY"/>
    <property type="match status" value="1"/>
</dbReference>
<keyword evidence="4 6" id="KW-0472">Membrane</keyword>
<dbReference type="InterPro" id="IPR011701">
    <property type="entry name" value="MFS"/>
</dbReference>
<protein>
    <recommendedName>
        <fullName evidence="7">Major facilitator superfamily (MFS) profile domain-containing protein</fullName>
    </recommendedName>
</protein>
<comment type="caution">
    <text evidence="8">The sequence shown here is derived from an EMBL/GenBank/DDBJ whole genome shotgun (WGS) entry which is preliminary data.</text>
</comment>
<comment type="similarity">
    <text evidence="5">Belongs to the major facilitator superfamily. CAR1 family.</text>
</comment>
<dbReference type="EMBL" id="JAVRRJ010000001">
    <property type="protein sequence ID" value="KAK5091106.1"/>
    <property type="molecule type" value="Genomic_DNA"/>
</dbReference>
<feature type="transmembrane region" description="Helical" evidence="6">
    <location>
        <begin position="317"/>
        <end position="340"/>
    </location>
</feature>
<keyword evidence="2 6" id="KW-0812">Transmembrane</keyword>